<evidence type="ECO:0000313" key="2">
    <source>
        <dbReference type="EMBL" id="PHP27392.1"/>
    </source>
</evidence>
<evidence type="ECO:0000259" key="1">
    <source>
        <dbReference type="Pfam" id="PF03781"/>
    </source>
</evidence>
<dbReference type="Gene3D" id="3.90.1580.10">
    <property type="entry name" value="paralog of FGE (formylglycine-generating enzyme)"/>
    <property type="match status" value="1"/>
</dbReference>
<dbReference type="SUPFAM" id="SSF56436">
    <property type="entry name" value="C-type lectin-like"/>
    <property type="match status" value="1"/>
</dbReference>
<gene>
    <name evidence="2" type="ORF">CJ301_11805</name>
</gene>
<dbReference type="RefSeq" id="WP_099277536.1">
    <property type="nucleotide sequence ID" value="NZ_KZ304961.1"/>
</dbReference>
<dbReference type="Pfam" id="PF03781">
    <property type="entry name" value="FGE-sulfatase"/>
    <property type="match status" value="1"/>
</dbReference>
<dbReference type="Proteomes" id="UP000221860">
    <property type="component" value="Unassembled WGS sequence"/>
</dbReference>
<accession>A0A2G1MFE5</accession>
<keyword evidence="3" id="KW-1185">Reference proteome</keyword>
<dbReference type="InterPro" id="IPR051043">
    <property type="entry name" value="Sulfatase_Mod_Factor_Kinase"/>
</dbReference>
<proteinExistence type="predicted"/>
<dbReference type="InterPro" id="IPR042095">
    <property type="entry name" value="SUMF_sf"/>
</dbReference>
<comment type="caution">
    <text evidence="2">The sequence shown here is derived from an EMBL/GenBank/DDBJ whole genome shotgun (WGS) entry which is preliminary data.</text>
</comment>
<dbReference type="InterPro" id="IPR005532">
    <property type="entry name" value="SUMF_dom"/>
</dbReference>
<sequence>MRGETGCCGPRREGSCAPPVVPPVVPPAAPPVAEPGKHLRNCVAVPGGVALLGTMRPMIEGDVEGPAIHKRVRDLWWEAGAISVGQFRRFVAATGHVTVAERLGWSFVFHSHVPGGVKGTLGVAGLEWWRRIDGADWAHPTGPEGEAPAEDLPVTHVAWQDARAFASWAGGRLPREVEWEHAARGGLGDVRFPWGDDEPGEEGEHRLNIWQGRFPSQDTGADGHTGPAPVMAFAPNGYGLHQMVGNVWEWTAEPFRVRSASSAGRRINAEARGRKLLKGGSFLCHRSYCYRYRIAARTGNTPDSTSGHTGFRVVYDAPPG</sequence>
<organism evidence="2 3">
    <name type="scientific">Limimaricola cinnabarinus</name>
    <dbReference type="NCBI Taxonomy" id="1125964"/>
    <lineage>
        <taxon>Bacteria</taxon>
        <taxon>Pseudomonadati</taxon>
        <taxon>Pseudomonadota</taxon>
        <taxon>Alphaproteobacteria</taxon>
        <taxon>Rhodobacterales</taxon>
        <taxon>Paracoccaceae</taxon>
        <taxon>Limimaricola</taxon>
    </lineage>
</organism>
<dbReference type="GO" id="GO:0120147">
    <property type="term" value="F:formylglycine-generating oxidase activity"/>
    <property type="evidence" value="ECO:0007669"/>
    <property type="project" value="TreeGrafter"/>
</dbReference>
<evidence type="ECO:0000313" key="3">
    <source>
        <dbReference type="Proteomes" id="UP000221860"/>
    </source>
</evidence>
<dbReference type="EMBL" id="NQWH01000016">
    <property type="protein sequence ID" value="PHP27392.1"/>
    <property type="molecule type" value="Genomic_DNA"/>
</dbReference>
<dbReference type="AlphaFoldDB" id="A0A2G1MFE5"/>
<name>A0A2G1MFE5_9RHOB</name>
<protein>
    <recommendedName>
        <fullName evidence="1">Sulfatase-modifying factor enzyme-like domain-containing protein</fullName>
    </recommendedName>
</protein>
<dbReference type="OrthoDB" id="9768004at2"/>
<dbReference type="PANTHER" id="PTHR23150">
    <property type="entry name" value="SULFATASE MODIFYING FACTOR 1, 2"/>
    <property type="match status" value="1"/>
</dbReference>
<feature type="domain" description="Sulfatase-modifying factor enzyme-like" evidence="1">
    <location>
        <begin position="41"/>
        <end position="314"/>
    </location>
</feature>
<dbReference type="PANTHER" id="PTHR23150:SF19">
    <property type="entry name" value="FORMYLGLYCINE-GENERATING ENZYME"/>
    <property type="match status" value="1"/>
</dbReference>
<dbReference type="InterPro" id="IPR016187">
    <property type="entry name" value="CTDL_fold"/>
</dbReference>
<reference evidence="2 3" key="1">
    <citation type="submission" date="2017-08" db="EMBL/GenBank/DDBJ databases">
        <title>Draft Genome Sequence of Loktanella cinnabarina Strain XM1, Isolated from Coastal Surface Water.</title>
        <authorList>
            <person name="Ma R."/>
            <person name="Wang J."/>
            <person name="Wang Q."/>
            <person name="Ma Z."/>
            <person name="Li J."/>
            <person name="Chen L."/>
        </authorList>
    </citation>
    <scope>NUCLEOTIDE SEQUENCE [LARGE SCALE GENOMIC DNA]</scope>
    <source>
        <strain evidence="2 3">XM1</strain>
    </source>
</reference>